<gene>
    <name evidence="1" type="ORF">C7Y47_06455</name>
</gene>
<dbReference type="EMBL" id="SADV01000004">
    <property type="protein sequence ID" value="TQR35921.1"/>
    <property type="molecule type" value="Genomic_DNA"/>
</dbReference>
<evidence type="ECO:0000313" key="2">
    <source>
        <dbReference type="Proteomes" id="UP000317944"/>
    </source>
</evidence>
<dbReference type="Proteomes" id="UP000317944">
    <property type="component" value="Unassembled WGS sequence"/>
</dbReference>
<dbReference type="Pfam" id="PF16167">
    <property type="entry name" value="DUF4871"/>
    <property type="match status" value="1"/>
</dbReference>
<accession>A0A544UQ03</accession>
<comment type="caution">
    <text evidence="1">The sequence shown here is derived from an EMBL/GenBank/DDBJ whole genome shotgun (WGS) entry which is preliminary data.</text>
</comment>
<evidence type="ECO:0000313" key="1">
    <source>
        <dbReference type="EMBL" id="TQR35921.1"/>
    </source>
</evidence>
<sequence length="172" mass="18992">MRNKMIMLISVLLFLMTLVGCNNIDENENREVSPTFSLPVTFGDGTKGEYLLIGEEGKVGLLVGSGKTGEVVEEKFIANKANKHMWYFWGEKDSISGDFKVVGIDKAGKEHPVLLSGNDKVWQFSNASISPNGGADSHIPSNMVFPTSGLWKLEIYFNDKLFGEIVINVEES</sequence>
<dbReference type="InterPro" id="IPR032366">
    <property type="entry name" value="DUF4871"/>
</dbReference>
<reference evidence="1 2" key="1">
    <citation type="submission" date="2018-03" db="EMBL/GenBank/DDBJ databases">
        <title>Aerobic endospore-forming bacteria genome sequencing and assembly.</title>
        <authorList>
            <person name="Cavalcante D.A."/>
            <person name="Driks A."/>
            <person name="Putonti C."/>
            <person name="De-Souza M.T."/>
        </authorList>
    </citation>
    <scope>NUCLEOTIDE SEQUENCE [LARGE SCALE GENOMIC DNA]</scope>
    <source>
        <strain evidence="1 2">SDF0037</strain>
    </source>
</reference>
<dbReference type="Gene3D" id="2.60.40.3830">
    <property type="match status" value="1"/>
</dbReference>
<organism evidence="1 2">
    <name type="scientific">Lysinibacillus sphaericus</name>
    <name type="common">Bacillus sphaericus</name>
    <dbReference type="NCBI Taxonomy" id="1421"/>
    <lineage>
        <taxon>Bacteria</taxon>
        <taxon>Bacillati</taxon>
        <taxon>Bacillota</taxon>
        <taxon>Bacilli</taxon>
        <taxon>Bacillales</taxon>
        <taxon>Bacillaceae</taxon>
        <taxon>Lysinibacillus</taxon>
    </lineage>
</organism>
<protein>
    <submittedName>
        <fullName evidence="1">DUF4871 domain-containing protein</fullName>
    </submittedName>
</protein>
<dbReference type="RefSeq" id="WP_142508016.1">
    <property type="nucleotide sequence ID" value="NZ_SADV01000004.1"/>
</dbReference>
<dbReference type="OrthoDB" id="2381403at2"/>
<proteinExistence type="predicted"/>
<name>A0A544UQ03_LYSSH</name>
<dbReference type="PROSITE" id="PS51257">
    <property type="entry name" value="PROKAR_LIPOPROTEIN"/>
    <property type="match status" value="1"/>
</dbReference>
<dbReference type="AlphaFoldDB" id="A0A544UQ03"/>